<comment type="similarity">
    <text evidence="1">Belongs to the sigma-70 factor family. ECF subfamily.</text>
</comment>
<keyword evidence="4" id="KW-0238">DNA-binding</keyword>
<reference evidence="8" key="2">
    <citation type="submission" date="2023-01" db="EMBL/GenBank/DDBJ databases">
        <title>Human gut microbiome strain richness.</title>
        <authorList>
            <person name="Chen-Liaw A."/>
        </authorList>
    </citation>
    <scope>NUCLEOTIDE SEQUENCE</scope>
    <source>
        <strain evidence="8">B1_m1001713B170214d0_201011</strain>
    </source>
</reference>
<dbReference type="SUPFAM" id="SSF88946">
    <property type="entry name" value="Sigma2 domain of RNA polymerase sigma factors"/>
    <property type="match status" value="1"/>
</dbReference>
<sequence>MRQEERRLLKELYEDYSVPLKRFAASIGVHYDDIEDIVHDTIMGYYERYPMDWDAKLKTTILIKILYSRWRDSIRKNSRCVASIDDQDEEFLLMTKLLGTDTLTCIMDNELYREIWKLVNGMKKDWRDVIILRIIQELSTEETCEILKIPGTVCRSRLSRARKELRKRIIEAGLLDDYR</sequence>
<dbReference type="GO" id="GO:0003677">
    <property type="term" value="F:DNA binding"/>
    <property type="evidence" value="ECO:0007669"/>
    <property type="project" value="UniProtKB-KW"/>
</dbReference>
<comment type="caution">
    <text evidence="8">The sequence shown here is derived from an EMBL/GenBank/DDBJ whole genome shotgun (WGS) entry which is preliminary data.</text>
</comment>
<protein>
    <submittedName>
        <fullName evidence="8">RNA polymerase sigma factor</fullName>
    </submittedName>
</protein>
<dbReference type="Gene3D" id="1.10.10.10">
    <property type="entry name" value="Winged helix-like DNA-binding domain superfamily/Winged helix DNA-binding domain"/>
    <property type="match status" value="1"/>
</dbReference>
<evidence type="ECO:0000313" key="9">
    <source>
        <dbReference type="Proteomes" id="UP001300871"/>
    </source>
</evidence>
<dbReference type="EMBL" id="JAQLGM010000011">
    <property type="protein sequence ID" value="MDB1999854.1"/>
    <property type="molecule type" value="Genomic_DNA"/>
</dbReference>
<evidence type="ECO:0000259" key="6">
    <source>
        <dbReference type="Pfam" id="PF08281"/>
    </source>
</evidence>
<dbReference type="Proteomes" id="UP001300871">
    <property type="component" value="Unassembled WGS sequence"/>
</dbReference>
<dbReference type="Proteomes" id="UP001203136">
    <property type="component" value="Unassembled WGS sequence"/>
</dbReference>
<accession>A0AAW6AVA7</accession>
<dbReference type="InterPro" id="IPR013249">
    <property type="entry name" value="RNA_pol_sigma70_r4_t2"/>
</dbReference>
<dbReference type="GeneID" id="57968654"/>
<feature type="domain" description="RNA polymerase sigma factor 70 region 4 type 2" evidence="6">
    <location>
        <begin position="113"/>
        <end position="165"/>
    </location>
</feature>
<dbReference type="InterPro" id="IPR039425">
    <property type="entry name" value="RNA_pol_sigma-70-like"/>
</dbReference>
<dbReference type="GO" id="GO:0016987">
    <property type="term" value="F:sigma factor activity"/>
    <property type="evidence" value="ECO:0007669"/>
    <property type="project" value="UniProtKB-KW"/>
</dbReference>
<name>A0AAW6AVA7_CLOSY</name>
<evidence type="ECO:0000256" key="2">
    <source>
        <dbReference type="ARBA" id="ARBA00023015"/>
    </source>
</evidence>
<dbReference type="InterPro" id="IPR013325">
    <property type="entry name" value="RNA_pol_sigma_r2"/>
</dbReference>
<evidence type="ECO:0000256" key="5">
    <source>
        <dbReference type="ARBA" id="ARBA00023163"/>
    </source>
</evidence>
<keyword evidence="5" id="KW-0804">Transcription</keyword>
<keyword evidence="2" id="KW-0805">Transcription regulation</keyword>
<keyword evidence="3" id="KW-0731">Sigma factor</keyword>
<dbReference type="InterPro" id="IPR014284">
    <property type="entry name" value="RNA_pol_sigma-70_dom"/>
</dbReference>
<dbReference type="EMBL" id="JAINVB010000001">
    <property type="protein sequence ID" value="MCK0088327.1"/>
    <property type="molecule type" value="Genomic_DNA"/>
</dbReference>
<gene>
    <name evidence="7" type="ORF">K5I21_21130</name>
    <name evidence="8" type="ORF">PM006_06535</name>
</gene>
<evidence type="ECO:0000313" key="7">
    <source>
        <dbReference type="EMBL" id="MCK0088327.1"/>
    </source>
</evidence>
<dbReference type="NCBIfam" id="TIGR02937">
    <property type="entry name" value="sigma70-ECF"/>
    <property type="match status" value="1"/>
</dbReference>
<evidence type="ECO:0000313" key="8">
    <source>
        <dbReference type="EMBL" id="MDB1999854.1"/>
    </source>
</evidence>
<reference evidence="7" key="1">
    <citation type="journal article" date="2022" name="Cell Host Microbe">
        <title>Colonization of the live biotherapeutic product VE303 and modulation of the microbiota and metabolites in healthy volunteers.</title>
        <authorList>
            <person name="Dsouza M."/>
            <person name="Menon R."/>
            <person name="Crossette E."/>
            <person name="Bhattarai S.K."/>
            <person name="Schneider J."/>
            <person name="Kim Y.G."/>
            <person name="Reddy S."/>
            <person name="Caballero S."/>
            <person name="Felix C."/>
            <person name="Cornacchione L."/>
            <person name="Hendrickson J."/>
            <person name="Watson A.R."/>
            <person name="Minot S.S."/>
            <person name="Greenfield N."/>
            <person name="Schopf L."/>
            <person name="Szabady R."/>
            <person name="Patarroyo J."/>
            <person name="Smith W."/>
            <person name="Harrison P."/>
            <person name="Kuijper E.J."/>
            <person name="Kelly C.P."/>
            <person name="Olle B."/>
            <person name="Bobilev D."/>
            <person name="Silber J.L."/>
            <person name="Bucci V."/>
            <person name="Roberts B."/>
            <person name="Faith J."/>
            <person name="Norman J.M."/>
        </authorList>
    </citation>
    <scope>NUCLEOTIDE SEQUENCE</scope>
    <source>
        <strain evidence="7">VE303-04</strain>
    </source>
</reference>
<dbReference type="RefSeq" id="WP_003503203.1">
    <property type="nucleotide sequence ID" value="NZ_BAABZD010000006.1"/>
</dbReference>
<dbReference type="AlphaFoldDB" id="A0AAW6AVA7"/>
<dbReference type="PANTHER" id="PTHR43133:SF8">
    <property type="entry name" value="RNA POLYMERASE SIGMA FACTOR HI_1459-RELATED"/>
    <property type="match status" value="1"/>
</dbReference>
<dbReference type="Gene3D" id="1.10.1740.10">
    <property type="match status" value="1"/>
</dbReference>
<dbReference type="GO" id="GO:0006352">
    <property type="term" value="P:DNA-templated transcription initiation"/>
    <property type="evidence" value="ECO:0007669"/>
    <property type="project" value="InterPro"/>
</dbReference>
<dbReference type="SUPFAM" id="SSF88659">
    <property type="entry name" value="Sigma3 and sigma4 domains of RNA polymerase sigma factors"/>
    <property type="match status" value="1"/>
</dbReference>
<evidence type="ECO:0000256" key="4">
    <source>
        <dbReference type="ARBA" id="ARBA00023125"/>
    </source>
</evidence>
<evidence type="ECO:0000256" key="1">
    <source>
        <dbReference type="ARBA" id="ARBA00010641"/>
    </source>
</evidence>
<dbReference type="PANTHER" id="PTHR43133">
    <property type="entry name" value="RNA POLYMERASE ECF-TYPE SIGMA FACTO"/>
    <property type="match status" value="1"/>
</dbReference>
<evidence type="ECO:0000256" key="3">
    <source>
        <dbReference type="ARBA" id="ARBA00023082"/>
    </source>
</evidence>
<organism evidence="8 9">
    <name type="scientific">Clostridium symbiosum</name>
    <name type="common">Bacteroides symbiosus</name>
    <dbReference type="NCBI Taxonomy" id="1512"/>
    <lineage>
        <taxon>Bacteria</taxon>
        <taxon>Bacillati</taxon>
        <taxon>Bacillota</taxon>
        <taxon>Clostridia</taxon>
        <taxon>Lachnospirales</taxon>
        <taxon>Lachnospiraceae</taxon>
        <taxon>Otoolea</taxon>
    </lineage>
</organism>
<dbReference type="InterPro" id="IPR036388">
    <property type="entry name" value="WH-like_DNA-bd_sf"/>
</dbReference>
<dbReference type="InterPro" id="IPR013324">
    <property type="entry name" value="RNA_pol_sigma_r3/r4-like"/>
</dbReference>
<proteinExistence type="inferred from homology"/>
<dbReference type="Pfam" id="PF08281">
    <property type="entry name" value="Sigma70_r4_2"/>
    <property type="match status" value="1"/>
</dbReference>